<dbReference type="Gene3D" id="3.40.50.720">
    <property type="entry name" value="NAD(P)-binding Rossmann-like Domain"/>
    <property type="match status" value="1"/>
</dbReference>
<evidence type="ECO:0000313" key="4">
    <source>
        <dbReference type="EMBL" id="KAH6611588.1"/>
    </source>
</evidence>
<dbReference type="Proteomes" id="UP000827724">
    <property type="component" value="Unassembled WGS sequence"/>
</dbReference>
<dbReference type="Pfam" id="PF01370">
    <property type="entry name" value="Epimerase"/>
    <property type="match status" value="1"/>
</dbReference>
<comment type="caution">
    <text evidence="4">The sequence shown here is derived from an EMBL/GenBank/DDBJ whole genome shotgun (WGS) entry which is preliminary data.</text>
</comment>
<dbReference type="InterPro" id="IPR036291">
    <property type="entry name" value="NAD(P)-bd_dom_sf"/>
</dbReference>
<dbReference type="InterPro" id="IPR050425">
    <property type="entry name" value="NAD(P)_dehydrat-like"/>
</dbReference>
<dbReference type="EMBL" id="JAIWOZ010000001">
    <property type="protein sequence ID" value="KAH6611588.1"/>
    <property type="molecule type" value="Genomic_DNA"/>
</dbReference>
<protein>
    <submittedName>
        <fullName evidence="4">Nad dependent epimerase dehydratase</fullName>
    </submittedName>
</protein>
<dbReference type="AlphaFoldDB" id="A0A9P8U0D2"/>
<evidence type="ECO:0000256" key="2">
    <source>
        <dbReference type="ARBA" id="ARBA00023445"/>
    </source>
</evidence>
<evidence type="ECO:0000256" key="1">
    <source>
        <dbReference type="ARBA" id="ARBA00023002"/>
    </source>
</evidence>
<sequence length="359" mass="38933">MTGHQTYEHCHGVRRFENGMNASILISSASPKLVFVTGATGFIGSQVVAAALREGYDVRVSVRKLEQVERLKEIFRNDVSRLQFVVVPDISQPKAFDAALDGVEAVFHLASPMPGKGTDLQKDYVEPARQGTLSILESAKNVASINKVVVMSSILGIGPVDLFANTDAFLTPEAANTGKRHEVDLAAAFPDGKGDSGAMYVASKILAHQASLDWAREHKPAFALATVHPTFVLGPSLVRRTAADMDGINAWFWKPLQSVAPIFPAVLVDVRDVADLCIKAAIEDVPTGTELVASGAPTTWRDIAAWVRREYPQLDTKLSEDGPVPFRVDNEALGMQWRPLRETLRGVIDQQLALEEGGV</sequence>
<dbReference type="GO" id="GO:0016616">
    <property type="term" value="F:oxidoreductase activity, acting on the CH-OH group of donors, NAD or NADP as acceptor"/>
    <property type="evidence" value="ECO:0007669"/>
    <property type="project" value="TreeGrafter"/>
</dbReference>
<proteinExistence type="inferred from homology"/>
<keyword evidence="1" id="KW-0560">Oxidoreductase</keyword>
<dbReference type="OrthoDB" id="2735536at2759"/>
<comment type="similarity">
    <text evidence="2">Belongs to the NAD(P)-dependent epimerase/dehydratase family. Dihydroflavonol-4-reductase subfamily.</text>
</comment>
<reference evidence="4" key="1">
    <citation type="submission" date="2021-08" db="EMBL/GenBank/DDBJ databases">
        <title>Chromosome-Level Trichoderma cornu-damae using Hi-C Data.</title>
        <authorList>
            <person name="Kim C.S."/>
        </authorList>
    </citation>
    <scope>NUCLEOTIDE SEQUENCE</scope>
    <source>
        <strain evidence="4">KA19-0412C</strain>
    </source>
</reference>
<keyword evidence="5" id="KW-1185">Reference proteome</keyword>
<accession>A0A9P8U0D2</accession>
<dbReference type="SUPFAM" id="SSF51735">
    <property type="entry name" value="NAD(P)-binding Rossmann-fold domains"/>
    <property type="match status" value="1"/>
</dbReference>
<evidence type="ECO:0000313" key="5">
    <source>
        <dbReference type="Proteomes" id="UP000827724"/>
    </source>
</evidence>
<organism evidence="4 5">
    <name type="scientific">Trichoderma cornu-damae</name>
    <dbReference type="NCBI Taxonomy" id="654480"/>
    <lineage>
        <taxon>Eukaryota</taxon>
        <taxon>Fungi</taxon>
        <taxon>Dikarya</taxon>
        <taxon>Ascomycota</taxon>
        <taxon>Pezizomycotina</taxon>
        <taxon>Sordariomycetes</taxon>
        <taxon>Hypocreomycetidae</taxon>
        <taxon>Hypocreales</taxon>
        <taxon>Hypocreaceae</taxon>
        <taxon>Trichoderma</taxon>
    </lineage>
</organism>
<name>A0A9P8U0D2_9HYPO</name>
<dbReference type="InterPro" id="IPR001509">
    <property type="entry name" value="Epimerase_deHydtase"/>
</dbReference>
<gene>
    <name evidence="4" type="ORF">Trco_001608</name>
</gene>
<dbReference type="PANTHER" id="PTHR10366:SF812">
    <property type="entry name" value="VPS9 DOMAIN-CONTAINING PROTEIN"/>
    <property type="match status" value="1"/>
</dbReference>
<feature type="domain" description="NAD-dependent epimerase/dehydratase" evidence="3">
    <location>
        <begin position="34"/>
        <end position="259"/>
    </location>
</feature>
<evidence type="ECO:0000259" key="3">
    <source>
        <dbReference type="Pfam" id="PF01370"/>
    </source>
</evidence>
<dbReference type="PANTHER" id="PTHR10366">
    <property type="entry name" value="NAD DEPENDENT EPIMERASE/DEHYDRATASE"/>
    <property type="match status" value="1"/>
</dbReference>